<reference evidence="2" key="1">
    <citation type="submission" date="2014-01" db="EMBL/GenBank/DDBJ databases">
        <authorList>
            <person name="Brown-Elliot B."/>
            <person name="Wallace R."/>
            <person name="Lenaerts A."/>
            <person name="Ordway D."/>
            <person name="DeGroote M.A."/>
            <person name="Parker T."/>
            <person name="Sizemore C."/>
            <person name="Tallon L.J."/>
            <person name="Sadzewicz L.K."/>
            <person name="Sengamalay N."/>
            <person name="Fraser C.M."/>
            <person name="Hine E."/>
            <person name="Shefchek K.A."/>
            <person name="Das S.P."/>
            <person name="Tettelin H."/>
        </authorList>
    </citation>
    <scope>NUCLEOTIDE SEQUENCE [LARGE SCALE GENOMIC DNA]</scope>
    <source>
        <strain evidence="2">4042</strain>
    </source>
</reference>
<proteinExistence type="predicted"/>
<dbReference type="AlphaFoldDB" id="X8AI33"/>
<comment type="caution">
    <text evidence="2">The sequence shown here is derived from an EMBL/GenBank/DDBJ whole genome shotgun (WGS) entry which is preliminary data.</text>
</comment>
<dbReference type="EMBL" id="JAOB01000060">
    <property type="protein sequence ID" value="EUA30698.1"/>
    <property type="molecule type" value="Genomic_DNA"/>
</dbReference>
<evidence type="ECO:0000256" key="1">
    <source>
        <dbReference type="SAM" id="MobiDB-lite"/>
    </source>
</evidence>
<accession>X8AI33</accession>
<feature type="compositionally biased region" description="Basic residues" evidence="1">
    <location>
        <begin position="61"/>
        <end position="75"/>
    </location>
</feature>
<feature type="region of interest" description="Disordered" evidence="1">
    <location>
        <begin position="39"/>
        <end position="75"/>
    </location>
</feature>
<sequence>MVGQPSVTAIQASIAGPIWPAVSIADMYHRLRKPSALRTSVTVAPENPGRARRVQGSSPLRQRRRRSARRPRWPW</sequence>
<organism evidence="2">
    <name type="scientific">Mycobacterium xenopi 4042</name>
    <dbReference type="NCBI Taxonomy" id="1299334"/>
    <lineage>
        <taxon>Bacteria</taxon>
        <taxon>Bacillati</taxon>
        <taxon>Actinomycetota</taxon>
        <taxon>Actinomycetes</taxon>
        <taxon>Mycobacteriales</taxon>
        <taxon>Mycobacteriaceae</taxon>
        <taxon>Mycobacterium</taxon>
    </lineage>
</organism>
<evidence type="ECO:0000313" key="2">
    <source>
        <dbReference type="EMBL" id="EUA30698.1"/>
    </source>
</evidence>
<protein>
    <submittedName>
        <fullName evidence="2">Uncharacterized protein</fullName>
    </submittedName>
</protein>
<name>X8AI33_MYCXE</name>
<gene>
    <name evidence="2" type="ORF">I553_4955</name>
</gene>